<organism evidence="2 3">
    <name type="scientific">Pseudonocardia zijingensis</name>
    <dbReference type="NCBI Taxonomy" id="153376"/>
    <lineage>
        <taxon>Bacteria</taxon>
        <taxon>Bacillati</taxon>
        <taxon>Actinomycetota</taxon>
        <taxon>Actinomycetes</taxon>
        <taxon>Pseudonocardiales</taxon>
        <taxon>Pseudonocardiaceae</taxon>
        <taxon>Pseudonocardia</taxon>
    </lineage>
</organism>
<feature type="compositionally biased region" description="Polar residues" evidence="1">
    <location>
        <begin position="183"/>
        <end position="197"/>
    </location>
</feature>
<dbReference type="InterPro" id="IPR029058">
    <property type="entry name" value="AB_hydrolase_fold"/>
</dbReference>
<comment type="caution">
    <text evidence="2">The sequence shown here is derived from an EMBL/GenBank/DDBJ whole genome shotgun (WGS) entry which is preliminary data.</text>
</comment>
<sequence>MADALVLPGGRFGPAAGLLWYAGEVAGMRGATVHRHCWSLEPPDPFEPGIEGWVCDEVAPVLDEIGGSPLLIAKSLGTNAAALAADRGLPAVWLTPVLTTPWVVAALRRATAPFLLVGGSADRLWDGAAARDLTPHVLEVEGADHGMQVPGPPIGTIEVLGRIVVAVEEFLDAIGLPDPAPRAQSQQRQKGWPTGSR</sequence>
<accession>A0ABN1NZ47</accession>
<reference evidence="2 3" key="1">
    <citation type="journal article" date="2019" name="Int. J. Syst. Evol. Microbiol.">
        <title>The Global Catalogue of Microorganisms (GCM) 10K type strain sequencing project: providing services to taxonomists for standard genome sequencing and annotation.</title>
        <authorList>
            <consortium name="The Broad Institute Genomics Platform"/>
            <consortium name="The Broad Institute Genome Sequencing Center for Infectious Disease"/>
            <person name="Wu L."/>
            <person name="Ma J."/>
        </authorList>
    </citation>
    <scope>NUCLEOTIDE SEQUENCE [LARGE SCALE GENOMIC DNA]</scope>
    <source>
        <strain evidence="2 3">JCM 11117</strain>
    </source>
</reference>
<dbReference type="SUPFAM" id="SSF53474">
    <property type="entry name" value="alpha/beta-Hydrolases"/>
    <property type="match status" value="1"/>
</dbReference>
<protein>
    <recommendedName>
        <fullName evidence="4">Alpha/beta hydrolase family protein</fullName>
    </recommendedName>
</protein>
<evidence type="ECO:0000256" key="1">
    <source>
        <dbReference type="SAM" id="MobiDB-lite"/>
    </source>
</evidence>
<name>A0ABN1NZ47_9PSEU</name>
<gene>
    <name evidence="2" type="ORF">GCM10009559_01700</name>
</gene>
<evidence type="ECO:0008006" key="4">
    <source>
        <dbReference type="Google" id="ProtNLM"/>
    </source>
</evidence>
<dbReference type="Gene3D" id="3.40.50.1820">
    <property type="entry name" value="alpha/beta hydrolase"/>
    <property type="match status" value="1"/>
</dbReference>
<feature type="region of interest" description="Disordered" evidence="1">
    <location>
        <begin position="178"/>
        <end position="197"/>
    </location>
</feature>
<evidence type="ECO:0000313" key="3">
    <source>
        <dbReference type="Proteomes" id="UP001499967"/>
    </source>
</evidence>
<dbReference type="RefSeq" id="WP_343937741.1">
    <property type="nucleotide sequence ID" value="NZ_BAAAHP010000004.1"/>
</dbReference>
<proteinExistence type="predicted"/>
<evidence type="ECO:0000313" key="2">
    <source>
        <dbReference type="EMBL" id="GAA0919593.1"/>
    </source>
</evidence>
<dbReference type="EMBL" id="BAAAHP010000004">
    <property type="protein sequence ID" value="GAA0919593.1"/>
    <property type="molecule type" value="Genomic_DNA"/>
</dbReference>
<dbReference type="Proteomes" id="UP001499967">
    <property type="component" value="Unassembled WGS sequence"/>
</dbReference>
<keyword evidence="3" id="KW-1185">Reference proteome</keyword>